<keyword evidence="2 5" id="KW-0496">Mitochondrion</keyword>
<organism evidence="2">
    <name type="scientific">Nicotiana tabacum</name>
    <name type="common">Common tobacco</name>
    <dbReference type="NCBI Taxonomy" id="4097"/>
    <lineage>
        <taxon>Eukaryota</taxon>
        <taxon>Viridiplantae</taxon>
        <taxon>Streptophyta</taxon>
        <taxon>Embryophyta</taxon>
        <taxon>Tracheophyta</taxon>
        <taxon>Spermatophyta</taxon>
        <taxon>Magnoliopsida</taxon>
        <taxon>eudicotyledons</taxon>
        <taxon>Gunneridae</taxon>
        <taxon>Pentapetalae</taxon>
        <taxon>asterids</taxon>
        <taxon>lamiids</taxon>
        <taxon>Solanales</taxon>
        <taxon>Solanaceae</taxon>
        <taxon>Nicotianoideae</taxon>
        <taxon>Nicotianeae</taxon>
        <taxon>Nicotiana</taxon>
    </lineage>
</organism>
<dbReference type="AlphaFoldDB" id="Q5MA51"/>
<evidence type="ECO:0000256" key="1">
    <source>
        <dbReference type="SAM" id="MobiDB-lite"/>
    </source>
</evidence>
<sequence length="177" mass="20038">MMMVPSGENPGEAAPEPSTSSTWSGSWIERWLNGEGTSSARNEGGHEATSQQPVEPAPVPAHVPAHVPAPIQPVDDTGEPYNQQNSYWYTRRIIEDYLKADMDTNFPRKPSDSKYRRVFELVVGPNYKSKTKLVEVLADIANNPQNNGTIERARKIMDSIYQQRIKDRDLDDYQFEE</sequence>
<dbReference type="Proteomes" id="UP000790787">
    <property type="component" value="Mitochondrion MT"/>
</dbReference>
<feature type="region of interest" description="Disordered" evidence="1">
    <location>
        <begin position="1"/>
        <end position="83"/>
    </location>
</feature>
<evidence type="ECO:0000313" key="4">
    <source>
        <dbReference type="Proteomes" id="UP000790787"/>
    </source>
</evidence>
<gene>
    <name evidence="2 5" type="primary">orf177</name>
    <name evidence="5" type="ORF">NitaMp016</name>
</gene>
<accession>Q5MA51</accession>
<dbReference type="STRING" id="4097.Q5MA51"/>
<name>Q5MA51_TOBAC</name>
<dbReference type="PaxDb" id="4097-Q5MA51"/>
<protein>
    <submittedName>
        <fullName evidence="2 5">Uncharacterized protein</fullName>
    </submittedName>
</protein>
<reference evidence="2 3" key="2">
    <citation type="journal article" date="2005" name="Mol. Genet. Genomics">
        <title>The complete nucleotide sequence and multipartite organization of the tobacco mitochondrial genome: comparative analysis of mitochondrial genomes in higher plants.</title>
        <authorList>
            <person name="Sugiyama Y."/>
            <person name="Watase Y."/>
            <person name="Nagase M."/>
            <person name="Makita N."/>
            <person name="Yagura S."/>
            <person name="Hirai A."/>
            <person name="Sugiura M."/>
        </authorList>
    </citation>
    <scope>NUCLEOTIDE SEQUENCE</scope>
    <source>
        <strain evidence="3">cv. TN90</strain>
        <tissue evidence="2 5">Leaf</tissue>
    </source>
</reference>
<dbReference type="RefSeq" id="YP_173364.1">
    <property type="nucleotide sequence ID" value="NC_006581.1"/>
</dbReference>
<evidence type="ECO:0000313" key="2">
    <source>
        <dbReference type="EMBL" id="BAD83427.1"/>
    </source>
</evidence>
<reference evidence="5" key="3">
    <citation type="submission" date="2025-04" db="UniProtKB">
        <authorList>
            <consortium name="RefSeq"/>
        </authorList>
    </citation>
    <scope>IDENTIFICATION</scope>
    <source>
        <tissue evidence="5">Leaf</tissue>
    </source>
</reference>
<keyword evidence="4" id="KW-1185">Reference proteome</keyword>
<reference evidence="5" key="1">
    <citation type="submission" date="2004-12" db="EMBL/GenBank/DDBJ databases">
        <authorList>
            <consortium name="NCBI Genome Project"/>
        </authorList>
    </citation>
    <scope>NUCLEOTIDE SEQUENCE</scope>
    <source>
        <tissue evidence="5">Leaf</tissue>
    </source>
</reference>
<proteinExistence type="predicted"/>
<dbReference type="EMBL" id="BA000042">
    <property type="protein sequence ID" value="BAD83427.1"/>
    <property type="molecule type" value="Genomic_DNA"/>
</dbReference>
<evidence type="ECO:0000313" key="5">
    <source>
        <dbReference type="RefSeq" id="YP_173364.1"/>
    </source>
</evidence>
<dbReference type="KEGG" id="nta:3205333"/>
<dbReference type="GeneID" id="3205333"/>
<dbReference type="OrthoDB" id="1798490at2759"/>
<evidence type="ECO:0000313" key="3">
    <source>
        <dbReference type="Proteomes" id="UP000084051"/>
    </source>
</evidence>
<geneLocation type="mitochondrion" evidence="2 5"/>